<keyword evidence="2" id="KW-1185">Reference proteome</keyword>
<evidence type="ECO:0000313" key="2">
    <source>
        <dbReference type="Proteomes" id="UP001055811"/>
    </source>
</evidence>
<proteinExistence type="predicted"/>
<name>A0ACB9BNM7_CICIN</name>
<accession>A0ACB9BNM7</accession>
<dbReference type="EMBL" id="CM042014">
    <property type="protein sequence ID" value="KAI3723620.1"/>
    <property type="molecule type" value="Genomic_DNA"/>
</dbReference>
<evidence type="ECO:0000313" key="1">
    <source>
        <dbReference type="EMBL" id="KAI3723620.1"/>
    </source>
</evidence>
<reference evidence="2" key="1">
    <citation type="journal article" date="2022" name="Mol. Ecol. Resour.">
        <title>The genomes of chicory, endive, great burdock and yacon provide insights into Asteraceae palaeo-polyploidization history and plant inulin production.</title>
        <authorList>
            <person name="Fan W."/>
            <person name="Wang S."/>
            <person name="Wang H."/>
            <person name="Wang A."/>
            <person name="Jiang F."/>
            <person name="Liu H."/>
            <person name="Zhao H."/>
            <person name="Xu D."/>
            <person name="Zhang Y."/>
        </authorList>
    </citation>
    <scope>NUCLEOTIDE SEQUENCE [LARGE SCALE GENOMIC DNA]</scope>
    <source>
        <strain evidence="2">cv. Punajuju</strain>
    </source>
</reference>
<gene>
    <name evidence="1" type="ORF">L2E82_35364</name>
</gene>
<protein>
    <submittedName>
        <fullName evidence="1">Uncharacterized protein</fullName>
    </submittedName>
</protein>
<dbReference type="Proteomes" id="UP001055811">
    <property type="component" value="Linkage Group LG06"/>
</dbReference>
<sequence>MMRRRRIKMKMAVLSVSFRVRVWGRKDVIVSIKRSFNRATLVPSGKCAHIIKKSFLNRVDPKGYKWATISEEIKQFYWEEFQKKCHWDVADDGSVKTAWEHKAKQSYRQYIYNMSSRERNPTLEKPVHIEQAVWTAWNAIWNSEEFKKKSEQNKKNRRKGVEGGKAPPTHNGGSASHKQIAIDMEEYTGQAPSCFDIFMFTHTKDHDGKTLIDERSKKVHDYYVSRRADLEVIGEKVDDNDLFYRAVGGHDRKRRIYGLGSYGRSIFLANSSKECTPQDINSHSEQHQVKSKIQKMEDTIQQQQMELNEMRSTINNMRSLIEK</sequence>
<organism evidence="1 2">
    <name type="scientific">Cichorium intybus</name>
    <name type="common">Chicory</name>
    <dbReference type="NCBI Taxonomy" id="13427"/>
    <lineage>
        <taxon>Eukaryota</taxon>
        <taxon>Viridiplantae</taxon>
        <taxon>Streptophyta</taxon>
        <taxon>Embryophyta</taxon>
        <taxon>Tracheophyta</taxon>
        <taxon>Spermatophyta</taxon>
        <taxon>Magnoliopsida</taxon>
        <taxon>eudicotyledons</taxon>
        <taxon>Gunneridae</taxon>
        <taxon>Pentapetalae</taxon>
        <taxon>asterids</taxon>
        <taxon>campanulids</taxon>
        <taxon>Asterales</taxon>
        <taxon>Asteraceae</taxon>
        <taxon>Cichorioideae</taxon>
        <taxon>Cichorieae</taxon>
        <taxon>Cichoriinae</taxon>
        <taxon>Cichorium</taxon>
    </lineage>
</organism>
<comment type="caution">
    <text evidence="1">The sequence shown here is derived from an EMBL/GenBank/DDBJ whole genome shotgun (WGS) entry which is preliminary data.</text>
</comment>
<reference evidence="1 2" key="2">
    <citation type="journal article" date="2022" name="Mol. Ecol. Resour.">
        <title>The genomes of chicory, endive, great burdock and yacon provide insights into Asteraceae paleo-polyploidization history and plant inulin production.</title>
        <authorList>
            <person name="Fan W."/>
            <person name="Wang S."/>
            <person name="Wang H."/>
            <person name="Wang A."/>
            <person name="Jiang F."/>
            <person name="Liu H."/>
            <person name="Zhao H."/>
            <person name="Xu D."/>
            <person name="Zhang Y."/>
        </authorList>
    </citation>
    <scope>NUCLEOTIDE SEQUENCE [LARGE SCALE GENOMIC DNA]</scope>
    <source>
        <strain evidence="2">cv. Punajuju</strain>
        <tissue evidence="1">Leaves</tissue>
    </source>
</reference>